<dbReference type="EMBL" id="NSKB01000003">
    <property type="protein sequence ID" value="PAU77215.1"/>
    <property type="molecule type" value="Genomic_DNA"/>
</dbReference>
<dbReference type="InterPro" id="IPR047347">
    <property type="entry name" value="YvaQ-like_sensor"/>
</dbReference>
<dbReference type="PANTHER" id="PTHR43531:SF14">
    <property type="entry name" value="METHYL-ACCEPTING CHEMOTAXIS PROTEIN I-RELATED"/>
    <property type="match status" value="1"/>
</dbReference>
<evidence type="ECO:0000259" key="8">
    <source>
        <dbReference type="PROSITE" id="PS50111"/>
    </source>
</evidence>
<keyword evidence="7" id="KW-0472">Membrane</keyword>
<dbReference type="SUPFAM" id="SSF58104">
    <property type="entry name" value="Methyl-accepting chemotaxis protein (MCP) signaling domain"/>
    <property type="match status" value="1"/>
</dbReference>
<dbReference type="PROSITE" id="PS50111">
    <property type="entry name" value="CHEMOTAXIS_TRANSDUC_2"/>
    <property type="match status" value="1"/>
</dbReference>
<dbReference type="GO" id="GO:0004888">
    <property type="term" value="F:transmembrane signaling receptor activity"/>
    <property type="evidence" value="ECO:0007669"/>
    <property type="project" value="InterPro"/>
</dbReference>
<dbReference type="InterPro" id="IPR004089">
    <property type="entry name" value="MCPsignal_dom"/>
</dbReference>
<comment type="subcellular location">
    <subcellularLocation>
        <location evidence="1">Membrane</location>
    </subcellularLocation>
</comment>
<dbReference type="AlphaFoldDB" id="A0A2A2EXV3"/>
<dbReference type="FunFam" id="1.10.287.950:FF:000001">
    <property type="entry name" value="Methyl-accepting chemotaxis sensory transducer"/>
    <property type="match status" value="1"/>
</dbReference>
<feature type="transmembrane region" description="Helical" evidence="7">
    <location>
        <begin position="198"/>
        <end position="218"/>
    </location>
</feature>
<dbReference type="InterPro" id="IPR051310">
    <property type="entry name" value="MCP_chemotaxis"/>
</dbReference>
<protein>
    <submittedName>
        <fullName evidence="9">Methyl-accepting chemotaxis protein</fullName>
    </submittedName>
</protein>
<keyword evidence="2" id="KW-0488">Methylation</keyword>
<dbReference type="CDD" id="cd11386">
    <property type="entry name" value="MCP_signal"/>
    <property type="match status" value="1"/>
</dbReference>
<name>A0A2A2EXV3_9GAMM</name>
<dbReference type="Pfam" id="PF00015">
    <property type="entry name" value="MCPsignal"/>
    <property type="match status" value="1"/>
</dbReference>
<gene>
    <name evidence="9" type="ORF">CK498_08175</name>
</gene>
<dbReference type="OrthoDB" id="2489132at2"/>
<proteinExistence type="inferred from homology"/>
<dbReference type="GO" id="GO:0007165">
    <property type="term" value="P:signal transduction"/>
    <property type="evidence" value="ECO:0007669"/>
    <property type="project" value="UniProtKB-KW"/>
</dbReference>
<dbReference type="Proteomes" id="UP000217771">
    <property type="component" value="Unassembled WGS sequence"/>
</dbReference>
<comment type="similarity">
    <text evidence="4">Belongs to the methyl-accepting chemotaxis (MCP) protein family.</text>
</comment>
<organism evidence="9 10">
    <name type="scientific">Halomonas salipaludis</name>
    <dbReference type="NCBI Taxonomy" id="2032625"/>
    <lineage>
        <taxon>Bacteria</taxon>
        <taxon>Pseudomonadati</taxon>
        <taxon>Pseudomonadota</taxon>
        <taxon>Gammaproteobacteria</taxon>
        <taxon>Oceanospirillales</taxon>
        <taxon>Halomonadaceae</taxon>
        <taxon>Halomonas</taxon>
    </lineage>
</organism>
<comment type="caution">
    <text evidence="9">The sequence shown here is derived from an EMBL/GenBank/DDBJ whole genome shotgun (WGS) entry which is preliminary data.</text>
</comment>
<dbReference type="InterPro" id="IPR004090">
    <property type="entry name" value="Chemotax_Me-accpt_rcpt"/>
</dbReference>
<evidence type="ECO:0000256" key="5">
    <source>
        <dbReference type="PROSITE-ProRule" id="PRU00284"/>
    </source>
</evidence>
<dbReference type="CDD" id="cd19411">
    <property type="entry name" value="MCP2201-like_sensor"/>
    <property type="match status" value="1"/>
</dbReference>
<keyword evidence="7" id="KW-0812">Transmembrane</keyword>
<evidence type="ECO:0000313" key="9">
    <source>
        <dbReference type="EMBL" id="PAU77215.1"/>
    </source>
</evidence>
<dbReference type="Pfam" id="PF12729">
    <property type="entry name" value="4HB_MCP_1"/>
    <property type="match status" value="1"/>
</dbReference>
<dbReference type="GO" id="GO:0006935">
    <property type="term" value="P:chemotaxis"/>
    <property type="evidence" value="ECO:0007669"/>
    <property type="project" value="InterPro"/>
</dbReference>
<feature type="domain" description="Methyl-accepting transducer" evidence="8">
    <location>
        <begin position="282"/>
        <end position="511"/>
    </location>
</feature>
<dbReference type="Gene3D" id="1.10.287.950">
    <property type="entry name" value="Methyl-accepting chemotaxis protein"/>
    <property type="match status" value="1"/>
</dbReference>
<keyword evidence="10" id="KW-1185">Reference proteome</keyword>
<feature type="region of interest" description="Disordered" evidence="6">
    <location>
        <begin position="532"/>
        <end position="553"/>
    </location>
</feature>
<dbReference type="InterPro" id="IPR024478">
    <property type="entry name" value="HlyB_4HB_MCP"/>
</dbReference>
<dbReference type="PANTHER" id="PTHR43531">
    <property type="entry name" value="PROTEIN ICFG"/>
    <property type="match status" value="1"/>
</dbReference>
<feature type="compositionally biased region" description="Low complexity" evidence="6">
    <location>
        <begin position="538"/>
        <end position="553"/>
    </location>
</feature>
<evidence type="ECO:0000256" key="4">
    <source>
        <dbReference type="ARBA" id="ARBA00029447"/>
    </source>
</evidence>
<evidence type="ECO:0000256" key="3">
    <source>
        <dbReference type="ARBA" id="ARBA00023224"/>
    </source>
</evidence>
<evidence type="ECO:0000256" key="2">
    <source>
        <dbReference type="ARBA" id="ARBA00022481"/>
    </source>
</evidence>
<evidence type="ECO:0000256" key="1">
    <source>
        <dbReference type="ARBA" id="ARBA00004370"/>
    </source>
</evidence>
<dbReference type="SMART" id="SM00283">
    <property type="entry name" value="MA"/>
    <property type="match status" value="1"/>
</dbReference>
<sequence length="566" mass="59689">MQGRLSLLKGRSIKTRLLACFAVIIVLMIALTAVGVGQVNSIDASLTLINDVNGEKQRHAIDFRGSVHDRAIALRDVTLVDSSAALETALGEIASLEADYQQAAASMASMFASRDDITAEERAALADIESVEARTMPLVEAVIERRLDGDVAGARELLLEQASPAFSAWLASINSFIDLQESMNAAEASEARALAGGFQILMLVLCGGAVIVALLLAARLTRQLLRELGAEPHEVRAFAEAVGRGELVSTRQLRKHDTRSIMASLVAMSQQLQSTVFNVRQAAEEVASNSEQIAEGNNELASRTEQQASALTETATAMEQLSSSVKLNADNARQADQLAASATRVAGEGGESVQQLVATMQEIRESSREVSEIISMIDGIAFQTNILALNASVEAARAGEHGRGFAVVASEVRNLAQRSAESAKQIEALISANVERIEQGAELAGDTGRSTQEIIAAIDKVTQYVSEISHATAEQSVGVTQAGQAVSEMDHVTQQNAGLVSESASAAGNLRQQARRLVDAVAVFTLDAASERQPGGHAAAEAPASPLAAAPRSSVLGRPLLASRMR</sequence>
<keyword evidence="7" id="KW-1133">Transmembrane helix</keyword>
<evidence type="ECO:0000313" key="10">
    <source>
        <dbReference type="Proteomes" id="UP000217771"/>
    </source>
</evidence>
<dbReference type="RefSeq" id="WP_095620388.1">
    <property type="nucleotide sequence ID" value="NZ_NSKB01000003.1"/>
</dbReference>
<dbReference type="PRINTS" id="PR00260">
    <property type="entry name" value="CHEMTRNSDUCR"/>
</dbReference>
<reference evidence="9 10" key="1">
    <citation type="submission" date="2017-08" db="EMBL/GenBank/DDBJ databases">
        <title>Halomonas alkalisoli sp. nov., isolated from saline alkaline soil.</title>
        <authorList>
            <person name="Wang D."/>
            <person name="Zhang G."/>
        </authorList>
    </citation>
    <scope>NUCLEOTIDE SEQUENCE [LARGE SCALE GENOMIC DNA]</scope>
    <source>
        <strain evidence="9 10">WRN001</strain>
    </source>
</reference>
<accession>A0A2A2EXV3</accession>
<dbReference type="GO" id="GO:0005886">
    <property type="term" value="C:plasma membrane"/>
    <property type="evidence" value="ECO:0007669"/>
    <property type="project" value="TreeGrafter"/>
</dbReference>
<evidence type="ECO:0000256" key="6">
    <source>
        <dbReference type="SAM" id="MobiDB-lite"/>
    </source>
</evidence>
<evidence type="ECO:0000256" key="7">
    <source>
        <dbReference type="SAM" id="Phobius"/>
    </source>
</evidence>
<keyword evidence="3 5" id="KW-0807">Transducer</keyword>